<dbReference type="EMBL" id="LXQA010179070">
    <property type="protein sequence ID" value="MCI30370.1"/>
    <property type="molecule type" value="Genomic_DNA"/>
</dbReference>
<feature type="compositionally biased region" description="Polar residues" evidence="1">
    <location>
        <begin position="1"/>
        <end position="10"/>
    </location>
</feature>
<protein>
    <submittedName>
        <fullName evidence="2">Uncharacterized protein</fullName>
    </submittedName>
</protein>
<reference evidence="2 3" key="1">
    <citation type="journal article" date="2018" name="Front. Plant Sci.">
        <title>Red Clover (Trifolium pratense) and Zigzag Clover (T. medium) - A Picture of Genomic Similarities and Differences.</title>
        <authorList>
            <person name="Dluhosova J."/>
            <person name="Istvanek J."/>
            <person name="Nedelnik J."/>
            <person name="Repkova J."/>
        </authorList>
    </citation>
    <scope>NUCLEOTIDE SEQUENCE [LARGE SCALE GENOMIC DNA]</scope>
    <source>
        <strain evidence="3">cv. 10/8</strain>
        <tissue evidence="2">Leaf</tissue>
    </source>
</reference>
<sequence>LTSGKPGTSASVLEPLLSEPEEQVENRDICGGTKTAAATVESGNGLSELDWQQIERTDVCPSPSEPRSFNHVPTLSNKTEVPVEVSKGNCKLFILITFLYHIMLGFEA</sequence>
<name>A0A392R3G3_9FABA</name>
<proteinExistence type="predicted"/>
<feature type="region of interest" description="Disordered" evidence="1">
    <location>
        <begin position="1"/>
        <end position="26"/>
    </location>
</feature>
<dbReference type="Proteomes" id="UP000265520">
    <property type="component" value="Unassembled WGS sequence"/>
</dbReference>
<evidence type="ECO:0000256" key="1">
    <source>
        <dbReference type="SAM" id="MobiDB-lite"/>
    </source>
</evidence>
<accession>A0A392R3G3</accession>
<dbReference type="AlphaFoldDB" id="A0A392R3G3"/>
<organism evidence="2 3">
    <name type="scientific">Trifolium medium</name>
    <dbReference type="NCBI Taxonomy" id="97028"/>
    <lineage>
        <taxon>Eukaryota</taxon>
        <taxon>Viridiplantae</taxon>
        <taxon>Streptophyta</taxon>
        <taxon>Embryophyta</taxon>
        <taxon>Tracheophyta</taxon>
        <taxon>Spermatophyta</taxon>
        <taxon>Magnoliopsida</taxon>
        <taxon>eudicotyledons</taxon>
        <taxon>Gunneridae</taxon>
        <taxon>Pentapetalae</taxon>
        <taxon>rosids</taxon>
        <taxon>fabids</taxon>
        <taxon>Fabales</taxon>
        <taxon>Fabaceae</taxon>
        <taxon>Papilionoideae</taxon>
        <taxon>50 kb inversion clade</taxon>
        <taxon>NPAAA clade</taxon>
        <taxon>Hologalegina</taxon>
        <taxon>IRL clade</taxon>
        <taxon>Trifolieae</taxon>
        <taxon>Trifolium</taxon>
    </lineage>
</organism>
<feature type="non-terminal residue" evidence="2">
    <location>
        <position position="1"/>
    </location>
</feature>
<evidence type="ECO:0000313" key="3">
    <source>
        <dbReference type="Proteomes" id="UP000265520"/>
    </source>
</evidence>
<keyword evidence="3" id="KW-1185">Reference proteome</keyword>
<evidence type="ECO:0000313" key="2">
    <source>
        <dbReference type="EMBL" id="MCI30370.1"/>
    </source>
</evidence>
<comment type="caution">
    <text evidence="2">The sequence shown here is derived from an EMBL/GenBank/DDBJ whole genome shotgun (WGS) entry which is preliminary data.</text>
</comment>